<keyword evidence="2" id="KW-1133">Transmembrane helix</keyword>
<feature type="coiled-coil region" evidence="1">
    <location>
        <begin position="50"/>
        <end position="98"/>
    </location>
</feature>
<organism evidence="4">
    <name type="scientific">Candidatus Kentrum sp. FW</name>
    <dbReference type="NCBI Taxonomy" id="2126338"/>
    <lineage>
        <taxon>Bacteria</taxon>
        <taxon>Pseudomonadati</taxon>
        <taxon>Pseudomonadota</taxon>
        <taxon>Gammaproteobacteria</taxon>
        <taxon>Candidatus Kentrum</taxon>
    </lineage>
</organism>
<name>A0A450T337_9GAMM</name>
<dbReference type="Gene3D" id="3.40.50.410">
    <property type="entry name" value="von Willebrand factor, type A domain"/>
    <property type="match status" value="1"/>
</dbReference>
<protein>
    <submittedName>
        <fullName evidence="4">von Willebrand factor type A domain-containing protein</fullName>
    </submittedName>
</protein>
<dbReference type="SUPFAM" id="SSF53300">
    <property type="entry name" value="vWA-like"/>
    <property type="match status" value="1"/>
</dbReference>
<dbReference type="Pfam" id="PF13519">
    <property type="entry name" value="VWA_2"/>
    <property type="match status" value="1"/>
</dbReference>
<evidence type="ECO:0000256" key="1">
    <source>
        <dbReference type="SAM" id="Coils"/>
    </source>
</evidence>
<dbReference type="CDD" id="cd00198">
    <property type="entry name" value="vWFA"/>
    <property type="match status" value="1"/>
</dbReference>
<dbReference type="InterPro" id="IPR002035">
    <property type="entry name" value="VWF_A"/>
</dbReference>
<feature type="domain" description="VWFA" evidence="3">
    <location>
        <begin position="147"/>
        <end position="266"/>
    </location>
</feature>
<sequence>MRKHRKSEGFNLAFLDIMSCGLGAVVLVFMLVKHNVDSAAIETEPLHLDLQRLQQQEQELQQTLSALQDVSQSEAEKIAQLKARVSQLEGTLTQKKSSLIEKKDRLAALKQDIRNMPVAQKADVVQDDRGGEEDYLMGLKVEGRRIAILLDSSASMTDEKLINIVRRKNGTPSGKQRGPKWVRTKRIVRWLLARVPKTSRVVLVHFNDSAKTLGGTGWLDARDPAAVANIHRDLNKIVPQGSTNLQKGLKALSKLKPTDLYVITDGLPTAGESRYASLNPFADCGSLLGSSKTISGPCRVKLFRQTIKDSAQRGVKTNVILLPIEGDPDAANEYWAWSGTTGGLLISPAVNWP</sequence>
<dbReference type="EMBL" id="CAADEW010000109">
    <property type="protein sequence ID" value="VFJ60889.1"/>
    <property type="molecule type" value="Genomic_DNA"/>
</dbReference>
<evidence type="ECO:0000313" key="4">
    <source>
        <dbReference type="EMBL" id="VFJ60889.1"/>
    </source>
</evidence>
<dbReference type="AlphaFoldDB" id="A0A450T337"/>
<proteinExistence type="predicted"/>
<reference evidence="4" key="1">
    <citation type="submission" date="2019-02" db="EMBL/GenBank/DDBJ databases">
        <authorList>
            <person name="Gruber-Vodicka R. H."/>
            <person name="Seah K. B. B."/>
        </authorList>
    </citation>
    <scope>NUCLEOTIDE SEQUENCE</scope>
    <source>
        <strain evidence="4">BECK_BZ15</strain>
    </source>
</reference>
<keyword evidence="1" id="KW-0175">Coiled coil</keyword>
<keyword evidence="2" id="KW-0812">Transmembrane</keyword>
<evidence type="ECO:0000259" key="3">
    <source>
        <dbReference type="Pfam" id="PF13519"/>
    </source>
</evidence>
<evidence type="ECO:0000256" key="2">
    <source>
        <dbReference type="SAM" id="Phobius"/>
    </source>
</evidence>
<accession>A0A450T337</accession>
<dbReference type="InterPro" id="IPR036465">
    <property type="entry name" value="vWFA_dom_sf"/>
</dbReference>
<keyword evidence="2" id="KW-0472">Membrane</keyword>
<feature type="transmembrane region" description="Helical" evidence="2">
    <location>
        <begin position="12"/>
        <end position="32"/>
    </location>
</feature>
<gene>
    <name evidence="4" type="ORF">BECKFW1821A_GA0114235_11094</name>
</gene>